<protein>
    <recommendedName>
        <fullName evidence="3">DUF3298 domain-containing protein</fullName>
    </recommendedName>
</protein>
<evidence type="ECO:0000313" key="1">
    <source>
        <dbReference type="EMBL" id="MFD3407362.1"/>
    </source>
</evidence>
<proteinExistence type="predicted"/>
<dbReference type="EMBL" id="JBBKXX010000001">
    <property type="protein sequence ID" value="MFD3407362.1"/>
    <property type="molecule type" value="Genomic_DNA"/>
</dbReference>
<organism evidence="1 2">
    <name type="scientific">Aquirufa esocilacus</name>
    <dbReference type="NCBI Taxonomy" id="3096513"/>
    <lineage>
        <taxon>Bacteria</taxon>
        <taxon>Pseudomonadati</taxon>
        <taxon>Bacteroidota</taxon>
        <taxon>Cytophagia</taxon>
        <taxon>Cytophagales</taxon>
        <taxon>Flectobacillaceae</taxon>
        <taxon>Aquirufa</taxon>
    </lineage>
</organism>
<name>A0ABW6DF82_9BACT</name>
<accession>A0ABW6DF82</accession>
<sequence>MKISIPYFALLLGSLFLTSCESKKDKSLADSLAADSLKASQKIEIPDFKKSFEGSINNKYQITMSLTKTGKVLSGSYAYASMGNSFNLSGTIEDDGTIVLNEYSATNVLQGIFNGTYRPEGISGTWKKPTSDKLMPFLLTEKAPTISDASASCMETEFENEEGHGTKKTCLFNDFKTVSTGYANDRNGKMYWIYEIFQNKNGKYVKIQNSALFNVEQKELLKLINERIKRDFTVYSTEAETRDCFSDFGSLPVYKMNDLGIDFNNDEITFHIEFNLPEACDAVGGTSVTFKIADIIKYLN</sequence>
<reference evidence="1 2" key="1">
    <citation type="submission" date="2024-03" db="EMBL/GenBank/DDBJ databases">
        <title>Aquirufa genome sequencing.</title>
        <authorList>
            <person name="Pitt A."/>
            <person name="Hahn M.W."/>
        </authorList>
    </citation>
    <scope>NUCLEOTIDE SEQUENCE [LARGE SCALE GENOMIC DNA]</scope>
    <source>
        <strain evidence="1 2">HETE-83D</strain>
    </source>
</reference>
<evidence type="ECO:0008006" key="3">
    <source>
        <dbReference type="Google" id="ProtNLM"/>
    </source>
</evidence>
<dbReference type="PROSITE" id="PS51257">
    <property type="entry name" value="PROKAR_LIPOPROTEIN"/>
    <property type="match status" value="1"/>
</dbReference>
<dbReference type="Proteomes" id="UP001598019">
    <property type="component" value="Unassembled WGS sequence"/>
</dbReference>
<comment type="caution">
    <text evidence="1">The sequence shown here is derived from an EMBL/GenBank/DDBJ whole genome shotgun (WGS) entry which is preliminary data.</text>
</comment>
<dbReference type="RefSeq" id="WP_377979808.1">
    <property type="nucleotide sequence ID" value="NZ_JBBKXX010000001.1"/>
</dbReference>
<keyword evidence="2" id="KW-1185">Reference proteome</keyword>
<gene>
    <name evidence="1" type="ORF">SKC37_01720</name>
</gene>
<evidence type="ECO:0000313" key="2">
    <source>
        <dbReference type="Proteomes" id="UP001598019"/>
    </source>
</evidence>